<organism evidence="8 9">
    <name type="scientific">Oldenlandia corymbosa var. corymbosa</name>
    <dbReference type="NCBI Taxonomy" id="529605"/>
    <lineage>
        <taxon>Eukaryota</taxon>
        <taxon>Viridiplantae</taxon>
        <taxon>Streptophyta</taxon>
        <taxon>Embryophyta</taxon>
        <taxon>Tracheophyta</taxon>
        <taxon>Spermatophyta</taxon>
        <taxon>Magnoliopsida</taxon>
        <taxon>eudicotyledons</taxon>
        <taxon>Gunneridae</taxon>
        <taxon>Pentapetalae</taxon>
        <taxon>asterids</taxon>
        <taxon>lamiids</taxon>
        <taxon>Gentianales</taxon>
        <taxon>Rubiaceae</taxon>
        <taxon>Rubioideae</taxon>
        <taxon>Spermacoceae</taxon>
        <taxon>Hedyotis-Oldenlandia complex</taxon>
        <taxon>Oldenlandia</taxon>
    </lineage>
</organism>
<sequence>MIIGDFNRVIKACDKLGGNKIDEQRAADLKSLILDFGLAELSSFGNCLLFILPPLQFIKYLVAAINTVFSEDVSGKVVVITGASSGIGEHMAYEYARRGACLVLAARREKSLREVADRALELGSPDVVVVRADVSNVDDCRRVIDQTMNHFGRLDHLVNNAGLAGVCLLEDVEDITGFRSIMDINFWGSVYMTRFALPYLRNSGGRVVVLSSAASWMPAPRMHVYNASKAALVQFFDTLRVEFGPDIGVTIATPGWIESEMTQGKFVGKHGELELDPEMRDVQISLMPVERVDECAKAIVRGACRGHRYITEPQWFKYTYFWKVFAPELMEYLYRIMFVTSFGPSSTDTLGKKLVDYSGGDRILYPESVRAPLPKTE</sequence>
<dbReference type="NCBIfam" id="NF004825">
    <property type="entry name" value="PRK06181.1"/>
    <property type="match status" value="1"/>
</dbReference>
<dbReference type="SUPFAM" id="SSF51735">
    <property type="entry name" value="NAD(P)-binding Rossmann-fold domains"/>
    <property type="match status" value="1"/>
</dbReference>
<evidence type="ECO:0000256" key="6">
    <source>
        <dbReference type="RuleBase" id="RU000363"/>
    </source>
</evidence>
<evidence type="ECO:0000256" key="1">
    <source>
        <dbReference type="ARBA" id="ARBA00004606"/>
    </source>
</evidence>
<dbReference type="InterPro" id="IPR020904">
    <property type="entry name" value="Sc_DH/Rdtase_CS"/>
</dbReference>
<dbReference type="PANTHER" id="PTHR43391:SF89">
    <property type="entry name" value="11-BETA-HYDROXYSTEROID DEHYDROGENASE 1A-RELATED"/>
    <property type="match status" value="1"/>
</dbReference>
<evidence type="ECO:0000313" key="8">
    <source>
        <dbReference type="EMBL" id="CAI9113132.1"/>
    </source>
</evidence>
<evidence type="ECO:0000256" key="4">
    <source>
        <dbReference type="ARBA" id="ARBA00022968"/>
    </source>
</evidence>
<dbReference type="AlphaFoldDB" id="A0AAV1E0Z5"/>
<dbReference type="GO" id="GO:0008202">
    <property type="term" value="P:steroid metabolic process"/>
    <property type="evidence" value="ECO:0007669"/>
    <property type="project" value="TreeGrafter"/>
</dbReference>
<dbReference type="PANTHER" id="PTHR43391">
    <property type="entry name" value="RETINOL DEHYDROGENASE-RELATED"/>
    <property type="match status" value="1"/>
</dbReference>
<name>A0AAV1E0Z5_OLDCO</name>
<evidence type="ECO:0000313" key="9">
    <source>
        <dbReference type="Proteomes" id="UP001161247"/>
    </source>
</evidence>
<evidence type="ECO:0000256" key="2">
    <source>
        <dbReference type="ARBA" id="ARBA00006484"/>
    </source>
</evidence>
<keyword evidence="4" id="KW-0812">Transmembrane</keyword>
<reference evidence="8" key="1">
    <citation type="submission" date="2023-03" db="EMBL/GenBank/DDBJ databases">
        <authorList>
            <person name="Julca I."/>
        </authorList>
    </citation>
    <scope>NUCLEOTIDE SEQUENCE</scope>
</reference>
<keyword evidence="5" id="KW-0560">Oxidoreductase</keyword>
<dbReference type="InterPro" id="IPR036291">
    <property type="entry name" value="NAD(P)-bd_dom_sf"/>
</dbReference>
<keyword evidence="3" id="KW-0521">NADP</keyword>
<keyword evidence="4" id="KW-0735">Signal-anchor</keyword>
<evidence type="ECO:0000259" key="7">
    <source>
        <dbReference type="SMART" id="SM00822"/>
    </source>
</evidence>
<gene>
    <name evidence="8" type="ORF">OLC1_LOCUS20193</name>
</gene>
<dbReference type="GO" id="GO:0016020">
    <property type="term" value="C:membrane"/>
    <property type="evidence" value="ECO:0007669"/>
    <property type="project" value="UniProtKB-SubCell"/>
</dbReference>
<comment type="subcellular location">
    <subcellularLocation>
        <location evidence="1">Membrane</location>
        <topology evidence="1">Single-pass type II membrane protein</topology>
    </subcellularLocation>
</comment>
<dbReference type="PRINTS" id="PR00080">
    <property type="entry name" value="SDRFAMILY"/>
</dbReference>
<dbReference type="Pfam" id="PF00106">
    <property type="entry name" value="adh_short"/>
    <property type="match status" value="1"/>
</dbReference>
<comment type="similarity">
    <text evidence="2 6">Belongs to the short-chain dehydrogenases/reductases (SDR) family.</text>
</comment>
<keyword evidence="9" id="KW-1185">Reference proteome</keyword>
<dbReference type="PRINTS" id="PR00081">
    <property type="entry name" value="GDHRDH"/>
</dbReference>
<dbReference type="Proteomes" id="UP001161247">
    <property type="component" value="Chromosome 7"/>
</dbReference>
<feature type="domain" description="Ketoreductase" evidence="7">
    <location>
        <begin position="76"/>
        <end position="259"/>
    </location>
</feature>
<proteinExistence type="inferred from homology"/>
<dbReference type="InterPro" id="IPR057326">
    <property type="entry name" value="KR_dom"/>
</dbReference>
<evidence type="ECO:0000256" key="3">
    <source>
        <dbReference type="ARBA" id="ARBA00022857"/>
    </source>
</evidence>
<evidence type="ECO:0000256" key="5">
    <source>
        <dbReference type="ARBA" id="ARBA00023002"/>
    </source>
</evidence>
<dbReference type="EMBL" id="OX459124">
    <property type="protein sequence ID" value="CAI9113132.1"/>
    <property type="molecule type" value="Genomic_DNA"/>
</dbReference>
<dbReference type="SMART" id="SM00822">
    <property type="entry name" value="PKS_KR"/>
    <property type="match status" value="1"/>
</dbReference>
<dbReference type="GO" id="GO:0072582">
    <property type="term" value="F:17-beta-hydroxysteroid dehydrogenase (NADP+) activity"/>
    <property type="evidence" value="ECO:0007669"/>
    <property type="project" value="TreeGrafter"/>
</dbReference>
<accession>A0AAV1E0Z5</accession>
<dbReference type="PROSITE" id="PS00061">
    <property type="entry name" value="ADH_SHORT"/>
    <property type="match status" value="1"/>
</dbReference>
<protein>
    <submittedName>
        <fullName evidence="8">OLC1v1013675C1</fullName>
    </submittedName>
</protein>
<dbReference type="GO" id="GO:0005829">
    <property type="term" value="C:cytosol"/>
    <property type="evidence" value="ECO:0007669"/>
    <property type="project" value="TreeGrafter"/>
</dbReference>
<dbReference type="Gene3D" id="3.40.50.720">
    <property type="entry name" value="NAD(P)-binding Rossmann-like Domain"/>
    <property type="match status" value="1"/>
</dbReference>
<dbReference type="InterPro" id="IPR002347">
    <property type="entry name" value="SDR_fam"/>
</dbReference>